<comment type="caution">
    <text evidence="1">The sequence shown here is derived from an EMBL/GenBank/DDBJ whole genome shotgun (WGS) entry which is preliminary data.</text>
</comment>
<gene>
    <name evidence="1" type="ORF">OHX15_04105</name>
</gene>
<dbReference type="EMBL" id="JAOXLN010000002">
    <property type="protein sequence ID" value="MDZ5084560.1"/>
    <property type="molecule type" value="Genomic_DNA"/>
</dbReference>
<accession>A0ACC6MC87</accession>
<proteinExistence type="predicted"/>
<organism evidence="1 2">
    <name type="scientific">Mycolicibacterium parafortuitum</name>
    <name type="common">Mycobacterium parafortuitum</name>
    <dbReference type="NCBI Taxonomy" id="39692"/>
    <lineage>
        <taxon>Bacteria</taxon>
        <taxon>Bacillati</taxon>
        <taxon>Actinomycetota</taxon>
        <taxon>Actinomycetes</taxon>
        <taxon>Mycobacteriales</taxon>
        <taxon>Mycobacteriaceae</taxon>
        <taxon>Mycolicibacterium</taxon>
    </lineage>
</organism>
<evidence type="ECO:0000313" key="1">
    <source>
        <dbReference type="EMBL" id="MDZ5084560.1"/>
    </source>
</evidence>
<name>A0ACC6MC87_MYCPF</name>
<reference evidence="1 2" key="1">
    <citation type="journal article" date="2021" name="Chemosphere">
        <title>Bioballs carrying a syntrophic Rhodococcus and Mycolicibacterium consortium for simultaneous sorption and biodegradation of fuel oil in contaminated freshwater.</title>
        <authorList>
            <person name="Naloka K."/>
            <person name="Polrit D."/>
            <person name="Muangchinda C."/>
            <person name="Thoetkiattikul H."/>
            <person name="Pinyakong O."/>
        </authorList>
    </citation>
    <scope>NUCLEOTIDE SEQUENCE [LARGE SCALE GENOMIC DNA]</scope>
    <source>
        <strain evidence="1 2">J101</strain>
    </source>
</reference>
<sequence length="531" mass="53475">MSGEELQVDPHDLHGKAAQIDALSWPSQAAQPPLISADALVIASVAVTNLQVNADGLWARQAYGQREGERLAQTLRNVGDAYAQIDEMSGEDIDSTIGGPAPAGPGATVYPKPVDIPALPSPEAMPIPKGQLASDQGFMDVSAAEVALDAGDDGESLRAAAAMWRANGQSLATSAEAFEVNSLDWEGEAADAAYGKFNAYRDWLVSLAESWKDLADEADRIASEHDKARAAHQPIAEEYKRLEEQTMGKPLTPQMMANLERMAELQASSEEIRTSYAAGAQTRQVEPDDPPSPVVSGTPVTAEDHRRARRPAPDAADARQAGAGAGGGQPGGAGQAPPEGMPQEAPVSPMSAAEQAGQAASQGAPQGGGSPGGGQGGSPGGAPSGGASSGAPSGMPGLGKGDPKLPTDPSLRPAAAGGGGSGGGAGGGGMPSSPLQPAVGAETVAPTPVTAAGSSTTAPGGSSGGGTAGGGMGGMAPMMGGARGGESGDKKRNPQLSEDEEIYTEERPHTEPVIGHRPRRRGPDESKRESQ</sequence>
<evidence type="ECO:0000313" key="2">
    <source>
        <dbReference type="Proteomes" id="UP001289645"/>
    </source>
</evidence>
<protein>
    <submittedName>
        <fullName evidence="1">ESX-1 secretion-associated protein</fullName>
    </submittedName>
</protein>
<dbReference type="Proteomes" id="UP001289645">
    <property type="component" value="Unassembled WGS sequence"/>
</dbReference>
<keyword evidence="2" id="KW-1185">Reference proteome</keyword>